<feature type="region of interest" description="Disordered" evidence="1">
    <location>
        <begin position="32"/>
        <end position="61"/>
    </location>
</feature>
<gene>
    <name evidence="3" type="ORF">BO71DRAFT_402221</name>
</gene>
<evidence type="ECO:0000256" key="2">
    <source>
        <dbReference type="SAM" id="SignalP"/>
    </source>
</evidence>
<proteinExistence type="predicted"/>
<dbReference type="Proteomes" id="UP000247810">
    <property type="component" value="Unassembled WGS sequence"/>
</dbReference>
<name>A0A319DQL0_9EURO</name>
<reference evidence="3 4" key="1">
    <citation type="submission" date="2018-02" db="EMBL/GenBank/DDBJ databases">
        <title>The genomes of Aspergillus section Nigri reveals drivers in fungal speciation.</title>
        <authorList>
            <consortium name="DOE Joint Genome Institute"/>
            <person name="Vesth T.C."/>
            <person name="Nybo J."/>
            <person name="Theobald S."/>
            <person name="Brandl J."/>
            <person name="Frisvad J.C."/>
            <person name="Nielsen K.F."/>
            <person name="Lyhne E.K."/>
            <person name="Kogle M.E."/>
            <person name="Kuo A."/>
            <person name="Riley R."/>
            <person name="Clum A."/>
            <person name="Nolan M."/>
            <person name="Lipzen A."/>
            <person name="Salamov A."/>
            <person name="Henrissat B."/>
            <person name="Wiebenga A."/>
            <person name="De vries R.P."/>
            <person name="Grigoriev I.V."/>
            <person name="Mortensen U.H."/>
            <person name="Andersen M.R."/>
            <person name="Baker S.E."/>
        </authorList>
    </citation>
    <scope>NUCLEOTIDE SEQUENCE [LARGE SCALE GENOMIC DNA]</scope>
    <source>
        <strain evidence="3 4">CBS 707.79</strain>
    </source>
</reference>
<evidence type="ECO:0000256" key="1">
    <source>
        <dbReference type="SAM" id="MobiDB-lite"/>
    </source>
</evidence>
<accession>A0A319DQL0</accession>
<protein>
    <submittedName>
        <fullName evidence="3">Uncharacterized protein</fullName>
    </submittedName>
</protein>
<dbReference type="EMBL" id="KZ825984">
    <property type="protein sequence ID" value="PYH90398.1"/>
    <property type="molecule type" value="Genomic_DNA"/>
</dbReference>
<dbReference type="AlphaFoldDB" id="A0A319DQL0"/>
<sequence length="75" mass="7907">MQPQTLLLGVLDLVDMGLALPFGDNEYSSFGFPESKSPSLINVDASRKSDNSHNSYSNDGGLLLAHDSAAKVPVG</sequence>
<keyword evidence="2" id="KW-0732">Signal</keyword>
<evidence type="ECO:0000313" key="3">
    <source>
        <dbReference type="EMBL" id="PYH90398.1"/>
    </source>
</evidence>
<feature type="chain" id="PRO_5016415002" evidence="2">
    <location>
        <begin position="20"/>
        <end position="75"/>
    </location>
</feature>
<keyword evidence="4" id="KW-1185">Reference proteome</keyword>
<feature type="signal peptide" evidence="2">
    <location>
        <begin position="1"/>
        <end position="19"/>
    </location>
</feature>
<dbReference type="VEuPathDB" id="FungiDB:BO71DRAFT_402221"/>
<organism evidence="3 4">
    <name type="scientific">Aspergillus ellipticus CBS 707.79</name>
    <dbReference type="NCBI Taxonomy" id="1448320"/>
    <lineage>
        <taxon>Eukaryota</taxon>
        <taxon>Fungi</taxon>
        <taxon>Dikarya</taxon>
        <taxon>Ascomycota</taxon>
        <taxon>Pezizomycotina</taxon>
        <taxon>Eurotiomycetes</taxon>
        <taxon>Eurotiomycetidae</taxon>
        <taxon>Eurotiales</taxon>
        <taxon>Aspergillaceae</taxon>
        <taxon>Aspergillus</taxon>
        <taxon>Aspergillus subgen. Circumdati</taxon>
    </lineage>
</organism>
<evidence type="ECO:0000313" key="4">
    <source>
        <dbReference type="Proteomes" id="UP000247810"/>
    </source>
</evidence>